<protein>
    <submittedName>
        <fullName evidence="1">Uncharacterized protein</fullName>
    </submittedName>
</protein>
<dbReference type="AlphaFoldDB" id="A0AAN1WHI5"/>
<gene>
    <name evidence="1" type="ORF">MARGE09_P1893</name>
</gene>
<name>A0AAN1WHI5_9GAMM</name>
<keyword evidence="2" id="KW-1185">Reference proteome</keyword>
<evidence type="ECO:0000313" key="1">
    <source>
        <dbReference type="EMBL" id="BCD97692.1"/>
    </source>
</evidence>
<sequence>MVDVFRGERQTPLTWELSPLDLSIQEYERKCKDYHYRKLKKTNETPSERDQRLLELSKAKAHLDTEYLKLYTMAQVDGKLQAYRDEFKHLQRRERQREYEREGHHPTEVLESNLRASGRAQPSPRYTAHHIVEGQGKLAETKLARAQLFRHDVRINDSDNGVWMPMSEADRGHWAMPKAVPHSRIHTHNYERWVSLGLRGLRSELTIRAKLTFFRTMLKHGLQPEKVLKKPDPNWNGKDNV</sequence>
<dbReference type="EMBL" id="AP023086">
    <property type="protein sequence ID" value="BCD97692.1"/>
    <property type="molecule type" value="Genomic_DNA"/>
</dbReference>
<dbReference type="KEGG" id="marq:MARGE09_P1893"/>
<accession>A0AAN1WHI5</accession>
<dbReference type="InterPro" id="IPR032871">
    <property type="entry name" value="AHH_dom_containing"/>
</dbReference>
<dbReference type="Pfam" id="PF14412">
    <property type="entry name" value="AHH"/>
    <property type="match status" value="1"/>
</dbReference>
<proteinExistence type="predicted"/>
<reference evidence="1 2" key="1">
    <citation type="journal article" date="2022" name="IScience">
        <title>An ultrasensitive nanofiber-based assay for enzymatic hydrolysis and deep-sea microbial degradation of cellulose.</title>
        <authorList>
            <person name="Tsudome M."/>
            <person name="Tachioka M."/>
            <person name="Miyazaki M."/>
            <person name="Uchimura K."/>
            <person name="Tsuda M."/>
            <person name="Takaki Y."/>
            <person name="Deguchi S."/>
        </authorList>
    </citation>
    <scope>NUCLEOTIDE SEQUENCE [LARGE SCALE GENOMIC DNA]</scope>
    <source>
        <strain evidence="1 2">GE09</strain>
    </source>
</reference>
<dbReference type="RefSeq" id="WP_236987161.1">
    <property type="nucleotide sequence ID" value="NZ_AP023086.1"/>
</dbReference>
<organism evidence="1 2">
    <name type="scientific">Marinagarivorans cellulosilyticus</name>
    <dbReference type="NCBI Taxonomy" id="2721545"/>
    <lineage>
        <taxon>Bacteria</taxon>
        <taxon>Pseudomonadati</taxon>
        <taxon>Pseudomonadota</taxon>
        <taxon>Gammaproteobacteria</taxon>
        <taxon>Cellvibrionales</taxon>
        <taxon>Cellvibrionaceae</taxon>
        <taxon>Marinagarivorans</taxon>
    </lineage>
</organism>
<dbReference type="Proteomes" id="UP001320119">
    <property type="component" value="Chromosome"/>
</dbReference>
<evidence type="ECO:0000313" key="2">
    <source>
        <dbReference type="Proteomes" id="UP001320119"/>
    </source>
</evidence>